<reference evidence="2" key="1">
    <citation type="submission" date="2019-07" db="EMBL/GenBank/DDBJ databases">
        <title>Bacillus alkalisoli sp. nov. isolated from saline soil.</title>
        <authorList>
            <person name="Sun J.-Q."/>
            <person name="Xu L."/>
        </authorList>
    </citation>
    <scope>NUCLEOTIDE SEQUENCE [LARGE SCALE GENOMIC DNA]</scope>
    <source>
        <strain evidence="2">M4U3P1</strain>
    </source>
</reference>
<protein>
    <submittedName>
        <fullName evidence="1">Uncharacterized protein</fullName>
    </submittedName>
</protein>
<dbReference type="RefSeq" id="WP_176007900.1">
    <property type="nucleotide sequence ID" value="NZ_CP041372.2"/>
</dbReference>
<sequence length="59" mass="6571">MAEKEFTVTREKLEGKVVQDVSVNDKAVVIQFTDGTYLDVYMATETGSLKASTNQLKQD</sequence>
<accession>A0A859FC50</accession>
<dbReference type="AlphaFoldDB" id="A0A859FC50"/>
<keyword evidence="2" id="KW-1185">Reference proteome</keyword>
<dbReference type="EMBL" id="CP041372">
    <property type="protein sequence ID" value="QKS69855.1"/>
    <property type="molecule type" value="Genomic_DNA"/>
</dbReference>
<proteinExistence type="predicted"/>
<dbReference type="Proteomes" id="UP000318138">
    <property type="component" value="Chromosome"/>
</dbReference>
<name>A0A859FC50_9BACI</name>
<dbReference type="KEGG" id="psua:FLK61_24010"/>
<evidence type="ECO:0000313" key="2">
    <source>
        <dbReference type="Proteomes" id="UP000318138"/>
    </source>
</evidence>
<evidence type="ECO:0000313" key="1">
    <source>
        <dbReference type="EMBL" id="QKS69855.1"/>
    </source>
</evidence>
<gene>
    <name evidence="1" type="ORF">FLK61_24010</name>
</gene>
<organism evidence="1 2">
    <name type="scientific">Paenalkalicoccus suaedae</name>
    <dbReference type="NCBI Taxonomy" id="2592382"/>
    <lineage>
        <taxon>Bacteria</taxon>
        <taxon>Bacillati</taxon>
        <taxon>Bacillota</taxon>
        <taxon>Bacilli</taxon>
        <taxon>Bacillales</taxon>
        <taxon>Bacillaceae</taxon>
        <taxon>Paenalkalicoccus</taxon>
    </lineage>
</organism>